<keyword evidence="1" id="KW-0808">Transferase</keyword>
<dbReference type="SUPFAM" id="SSF53756">
    <property type="entry name" value="UDP-Glycosyltransferase/glycogen phosphorylase"/>
    <property type="match status" value="1"/>
</dbReference>
<dbReference type="Proteomes" id="UP001597231">
    <property type="component" value="Unassembled WGS sequence"/>
</dbReference>
<sequence length="301" mass="35424">MKKMLFIRNEKAFLPEIEAYIRYFNKTKEFIAYDSSKLNGDFDQNEYDILWEFKGVGGLKATDQILIHEYASLSTGTFPVLKNTIKTLKNRKPNLRVFLNANVKSGFNFKDTIPYCYRDMGIDRIFLQNKTQKKEFDFVYIGSVSKCREIDQLLHTFTTKMKGKLLLIGPADDDLYTAYKDNKDITFTGKVRYNEVPQIASTAEYGVNFIPDRYPFNIQTSTKLLEYLALGLKVITTDYEWVRQFEQKNNCSFFKLNINHFDHSQLEKHEFISNLNREYYLWDNVIDRSNILQKIIELGKP</sequence>
<organism evidence="1 2">
    <name type="scientific">Sporosarcina contaminans</name>
    <dbReference type="NCBI Taxonomy" id="633403"/>
    <lineage>
        <taxon>Bacteria</taxon>
        <taxon>Bacillati</taxon>
        <taxon>Bacillota</taxon>
        <taxon>Bacilli</taxon>
        <taxon>Bacillales</taxon>
        <taxon>Caryophanaceae</taxon>
        <taxon>Sporosarcina</taxon>
    </lineage>
</organism>
<comment type="caution">
    <text evidence="1">The sequence shown here is derived from an EMBL/GenBank/DDBJ whole genome shotgun (WGS) entry which is preliminary data.</text>
</comment>
<dbReference type="RefSeq" id="WP_381480408.1">
    <property type="nucleotide sequence ID" value="NZ_JBHTLT010000042.1"/>
</dbReference>
<reference evidence="2" key="1">
    <citation type="journal article" date="2019" name="Int. J. Syst. Evol. Microbiol.">
        <title>The Global Catalogue of Microorganisms (GCM) 10K type strain sequencing project: providing services to taxonomists for standard genome sequencing and annotation.</title>
        <authorList>
            <consortium name="The Broad Institute Genomics Platform"/>
            <consortium name="The Broad Institute Genome Sequencing Center for Infectious Disease"/>
            <person name="Wu L."/>
            <person name="Ma J."/>
        </authorList>
    </citation>
    <scope>NUCLEOTIDE SEQUENCE [LARGE SCALE GENOMIC DNA]</scope>
    <source>
        <strain evidence="2">CCUG 53915</strain>
    </source>
</reference>
<dbReference type="EMBL" id="JBHTLT010000042">
    <property type="protein sequence ID" value="MFD1205203.1"/>
    <property type="molecule type" value="Genomic_DNA"/>
</dbReference>
<protein>
    <submittedName>
        <fullName evidence="1">Glycosyltransferase</fullName>
        <ecNumber evidence="1">2.4.-.-</ecNumber>
    </submittedName>
</protein>
<dbReference type="GO" id="GO:0016757">
    <property type="term" value="F:glycosyltransferase activity"/>
    <property type="evidence" value="ECO:0007669"/>
    <property type="project" value="UniProtKB-KW"/>
</dbReference>
<dbReference type="Pfam" id="PF13692">
    <property type="entry name" value="Glyco_trans_1_4"/>
    <property type="match status" value="1"/>
</dbReference>
<keyword evidence="1" id="KW-0328">Glycosyltransferase</keyword>
<accession>A0ABW3U0I3</accession>
<keyword evidence="2" id="KW-1185">Reference proteome</keyword>
<proteinExistence type="predicted"/>
<evidence type="ECO:0000313" key="2">
    <source>
        <dbReference type="Proteomes" id="UP001597231"/>
    </source>
</evidence>
<dbReference type="Gene3D" id="3.40.50.2000">
    <property type="entry name" value="Glycogen Phosphorylase B"/>
    <property type="match status" value="1"/>
</dbReference>
<dbReference type="EC" id="2.4.-.-" evidence="1"/>
<name>A0ABW3U0I3_9BACL</name>
<evidence type="ECO:0000313" key="1">
    <source>
        <dbReference type="EMBL" id="MFD1205203.1"/>
    </source>
</evidence>
<gene>
    <name evidence="1" type="ORF">ACFQ38_08805</name>
</gene>